<name>A0ABD1FF80_HYPHA</name>
<dbReference type="InterPro" id="IPR018247">
    <property type="entry name" value="EF_Hand_1_Ca_BS"/>
</dbReference>
<evidence type="ECO:0000256" key="17">
    <source>
        <dbReference type="SAM" id="SignalP"/>
    </source>
</evidence>
<feature type="region of interest" description="Disordered" evidence="16">
    <location>
        <begin position="176"/>
        <end position="198"/>
    </location>
</feature>
<evidence type="ECO:0000256" key="8">
    <source>
        <dbReference type="ARBA" id="ARBA00022553"/>
    </source>
</evidence>
<evidence type="ECO:0000256" key="6">
    <source>
        <dbReference type="ARBA" id="ARBA00022490"/>
    </source>
</evidence>
<dbReference type="SUPFAM" id="SSF47473">
    <property type="entry name" value="EF-hand"/>
    <property type="match status" value="1"/>
</dbReference>
<dbReference type="PROSITE" id="PS00018">
    <property type="entry name" value="EF_HAND_1"/>
    <property type="match status" value="1"/>
</dbReference>
<evidence type="ECO:0000256" key="5">
    <source>
        <dbReference type="ARBA" id="ARBA00008063"/>
    </source>
</evidence>
<gene>
    <name evidence="19" type="ORF">ABEB36_001351</name>
</gene>
<dbReference type="GO" id="GO:0005085">
    <property type="term" value="F:guanyl-nucleotide exchange factor activity"/>
    <property type="evidence" value="ECO:0007669"/>
    <property type="project" value="UniProtKB-KW"/>
</dbReference>
<keyword evidence="9" id="KW-0344">Guanine-nucleotide releasing factor</keyword>
<feature type="compositionally biased region" description="Low complexity" evidence="16">
    <location>
        <begin position="421"/>
        <end position="455"/>
    </location>
</feature>
<evidence type="ECO:0000256" key="13">
    <source>
        <dbReference type="ARBA" id="ARBA00023034"/>
    </source>
</evidence>
<dbReference type="PANTHER" id="PTHR19237">
    <property type="entry name" value="NUCLEOBINDIN"/>
    <property type="match status" value="1"/>
</dbReference>
<protein>
    <recommendedName>
        <fullName evidence="18">EF-hand domain-containing protein</fullName>
    </recommendedName>
</protein>
<keyword evidence="8" id="KW-0597">Phosphoprotein</keyword>
<evidence type="ECO:0000256" key="1">
    <source>
        <dbReference type="ARBA" id="ARBA00004170"/>
    </source>
</evidence>
<evidence type="ECO:0000256" key="14">
    <source>
        <dbReference type="ARBA" id="ARBA00023125"/>
    </source>
</evidence>
<evidence type="ECO:0000256" key="12">
    <source>
        <dbReference type="ARBA" id="ARBA00022837"/>
    </source>
</evidence>
<feature type="chain" id="PRO_5044794643" description="EF-hand domain-containing protein" evidence="17">
    <location>
        <begin position="22"/>
        <end position="504"/>
    </location>
</feature>
<dbReference type="InterPro" id="IPR040250">
    <property type="entry name" value="Nucleobindin"/>
</dbReference>
<keyword evidence="20" id="KW-1185">Reference proteome</keyword>
<keyword evidence="6" id="KW-0963">Cytoplasm</keyword>
<feature type="signal peptide" evidence="17">
    <location>
        <begin position="1"/>
        <end position="21"/>
    </location>
</feature>
<feature type="compositionally biased region" description="Low complexity" evidence="16">
    <location>
        <begin position="372"/>
        <end position="388"/>
    </location>
</feature>
<feature type="compositionally biased region" description="Low complexity" evidence="16">
    <location>
        <begin position="462"/>
        <end position="504"/>
    </location>
</feature>
<keyword evidence="12" id="KW-0106">Calcium</keyword>
<comment type="similarity">
    <text evidence="5">Belongs to the nucleobindin family.</text>
</comment>
<evidence type="ECO:0000256" key="4">
    <source>
        <dbReference type="ARBA" id="ARBA00004613"/>
    </source>
</evidence>
<dbReference type="PANTHER" id="PTHR19237:SF20">
    <property type="entry name" value="NUCLEOBINDIN 1"/>
    <property type="match status" value="1"/>
</dbReference>
<evidence type="ECO:0000259" key="18">
    <source>
        <dbReference type="PROSITE" id="PS50222"/>
    </source>
</evidence>
<feature type="compositionally biased region" description="Polar residues" evidence="16">
    <location>
        <begin position="390"/>
        <end position="401"/>
    </location>
</feature>
<dbReference type="Pfam" id="PF25434">
    <property type="entry name" value="NUCB1_N"/>
    <property type="match status" value="1"/>
</dbReference>
<dbReference type="GO" id="GO:0005576">
    <property type="term" value="C:extracellular region"/>
    <property type="evidence" value="ECO:0007669"/>
    <property type="project" value="UniProtKB-SubCell"/>
</dbReference>
<keyword evidence="14" id="KW-0238">DNA-binding</keyword>
<dbReference type="EMBL" id="JBDJPC010000001">
    <property type="protein sequence ID" value="KAL1517610.1"/>
    <property type="molecule type" value="Genomic_DNA"/>
</dbReference>
<comment type="caution">
    <text evidence="19">The sequence shown here is derived from an EMBL/GenBank/DDBJ whole genome shotgun (WGS) entry which is preliminary data.</text>
</comment>
<organism evidence="19 20">
    <name type="scientific">Hypothenemus hampei</name>
    <name type="common">Coffee berry borer</name>
    <dbReference type="NCBI Taxonomy" id="57062"/>
    <lineage>
        <taxon>Eukaryota</taxon>
        <taxon>Metazoa</taxon>
        <taxon>Ecdysozoa</taxon>
        <taxon>Arthropoda</taxon>
        <taxon>Hexapoda</taxon>
        <taxon>Insecta</taxon>
        <taxon>Pterygota</taxon>
        <taxon>Neoptera</taxon>
        <taxon>Endopterygota</taxon>
        <taxon>Coleoptera</taxon>
        <taxon>Polyphaga</taxon>
        <taxon>Cucujiformia</taxon>
        <taxon>Curculionidae</taxon>
        <taxon>Scolytinae</taxon>
        <taxon>Hypothenemus</taxon>
    </lineage>
</organism>
<dbReference type="Gene3D" id="1.10.238.10">
    <property type="entry name" value="EF-hand"/>
    <property type="match status" value="1"/>
</dbReference>
<sequence length="504" mass="60274">MWINHTFTLCVLLVVLETCFAPPVTPSKKQNEQPGDSGYGNLEDYMEYHRYLKEVVNALESDSDFRQKLEKADENDIKSGRIAEELQFVSHHVRSRLDEIKRLELQRLRELTEKKMQLERESNRIDEDPTHHHLDQHNPHTFEIEDLKKLIAKTTQDLAEADKKRKEEFKHYEMEKEYQKQEKLNHTNGSEREKLEKEYQEMEEKHKKHEKLHEPGHKAQLEEVWEEQDQMQQDFDPKTFFMLHDIDSNGLWDQEEVKALFIKELDKMYQQGAPEDDMRERVEEMERMRESMFNEMDTNRDGFIDYGEFFKQTGSNDFKQDHGWQSLDEQPRPYTDEELAQYIRENHGAHQMPEYQVASNGRYPQAPPESYQQVPNQQQQFHPGQVPQMVPQQLNLNTNEIHPQQQQQQYHPQYQPPPQPGQYQQHNVQEQYQQANIPQQQQNVQSQYQQANIPQQQPPNNQPQYQQNQQPNVPQQQVNIPQYQSANQQPNIPQYQQPVVQQKN</sequence>
<dbReference type="GO" id="GO:0005794">
    <property type="term" value="C:Golgi apparatus"/>
    <property type="evidence" value="ECO:0007669"/>
    <property type="project" value="UniProtKB-SubCell"/>
</dbReference>
<dbReference type="PROSITE" id="PS50222">
    <property type="entry name" value="EF_HAND_2"/>
    <property type="match status" value="1"/>
</dbReference>
<dbReference type="GO" id="GO:0003677">
    <property type="term" value="F:DNA binding"/>
    <property type="evidence" value="ECO:0007669"/>
    <property type="project" value="UniProtKB-KW"/>
</dbReference>
<dbReference type="InterPro" id="IPR002048">
    <property type="entry name" value="EF_hand_dom"/>
</dbReference>
<dbReference type="AlphaFoldDB" id="A0ABD1FF80"/>
<proteinExistence type="inferred from homology"/>
<dbReference type="GO" id="GO:0016020">
    <property type="term" value="C:membrane"/>
    <property type="evidence" value="ECO:0007669"/>
    <property type="project" value="UniProtKB-SubCell"/>
</dbReference>
<comment type="subcellular location">
    <subcellularLocation>
        <location evidence="2">Cytoplasm</location>
    </subcellularLocation>
    <subcellularLocation>
        <location evidence="3">Golgi apparatus</location>
    </subcellularLocation>
    <subcellularLocation>
        <location evidence="1">Membrane</location>
        <topology evidence="1">Peripheral membrane protein</topology>
    </subcellularLocation>
    <subcellularLocation>
        <location evidence="4">Secreted</location>
    </subcellularLocation>
</comment>
<dbReference type="InterPro" id="IPR011992">
    <property type="entry name" value="EF-hand-dom_pair"/>
</dbReference>
<feature type="compositionally biased region" description="Low complexity" evidence="16">
    <location>
        <begin position="402"/>
        <end position="413"/>
    </location>
</feature>
<feature type="domain" description="EF-hand" evidence="18">
    <location>
        <begin position="284"/>
        <end position="319"/>
    </location>
</feature>
<evidence type="ECO:0000256" key="11">
    <source>
        <dbReference type="ARBA" id="ARBA00022737"/>
    </source>
</evidence>
<evidence type="ECO:0000313" key="20">
    <source>
        <dbReference type="Proteomes" id="UP001566132"/>
    </source>
</evidence>
<keyword evidence="11" id="KW-0677">Repeat</keyword>
<evidence type="ECO:0000256" key="7">
    <source>
        <dbReference type="ARBA" id="ARBA00022525"/>
    </source>
</evidence>
<keyword evidence="7" id="KW-0964">Secreted</keyword>
<evidence type="ECO:0000256" key="16">
    <source>
        <dbReference type="SAM" id="MobiDB-lite"/>
    </source>
</evidence>
<reference evidence="19 20" key="1">
    <citation type="submission" date="2024-05" db="EMBL/GenBank/DDBJ databases">
        <title>Genetic variation in Jamaican populations of the coffee berry borer (Hypothenemus hampei).</title>
        <authorList>
            <person name="Errbii M."/>
            <person name="Myrie A."/>
        </authorList>
    </citation>
    <scope>NUCLEOTIDE SEQUENCE [LARGE SCALE GENOMIC DNA]</scope>
    <source>
        <strain evidence="19">JA-Hopewell-2020-01-JO</strain>
        <tissue evidence="19">Whole body</tissue>
    </source>
</reference>
<dbReference type="Proteomes" id="UP001566132">
    <property type="component" value="Unassembled WGS sequence"/>
</dbReference>
<dbReference type="InterPro" id="IPR057576">
    <property type="entry name" value="NUCB1_N"/>
</dbReference>
<accession>A0ABD1FF80</accession>
<evidence type="ECO:0000256" key="2">
    <source>
        <dbReference type="ARBA" id="ARBA00004496"/>
    </source>
</evidence>
<evidence type="ECO:0000256" key="15">
    <source>
        <dbReference type="ARBA" id="ARBA00023136"/>
    </source>
</evidence>
<dbReference type="CDD" id="cd00051">
    <property type="entry name" value="EFh"/>
    <property type="match status" value="1"/>
</dbReference>
<feature type="region of interest" description="Disordered" evidence="16">
    <location>
        <begin position="350"/>
        <end position="504"/>
    </location>
</feature>
<keyword evidence="10 17" id="KW-0732">Signal</keyword>
<evidence type="ECO:0000313" key="19">
    <source>
        <dbReference type="EMBL" id="KAL1517610.1"/>
    </source>
</evidence>
<evidence type="ECO:0000256" key="10">
    <source>
        <dbReference type="ARBA" id="ARBA00022729"/>
    </source>
</evidence>
<keyword evidence="15" id="KW-0472">Membrane</keyword>
<keyword evidence="13" id="KW-0333">Golgi apparatus</keyword>
<evidence type="ECO:0000256" key="3">
    <source>
        <dbReference type="ARBA" id="ARBA00004555"/>
    </source>
</evidence>
<evidence type="ECO:0000256" key="9">
    <source>
        <dbReference type="ARBA" id="ARBA00022658"/>
    </source>
</evidence>